<dbReference type="SUPFAM" id="SSF50814">
    <property type="entry name" value="Lipocalins"/>
    <property type="match status" value="1"/>
</dbReference>
<evidence type="ECO:0000256" key="4">
    <source>
        <dbReference type="ARBA" id="ARBA00022448"/>
    </source>
</evidence>
<dbReference type="GO" id="GO:0007420">
    <property type="term" value="P:brain development"/>
    <property type="evidence" value="ECO:0007669"/>
    <property type="project" value="InterPro"/>
</dbReference>
<organism evidence="12 13">
    <name type="scientific">Oryzias javanicus</name>
    <name type="common">Javanese ricefish</name>
    <name type="synonym">Aplocheilus javanicus</name>
    <dbReference type="NCBI Taxonomy" id="123683"/>
    <lineage>
        <taxon>Eukaryota</taxon>
        <taxon>Metazoa</taxon>
        <taxon>Chordata</taxon>
        <taxon>Craniata</taxon>
        <taxon>Vertebrata</taxon>
        <taxon>Euteleostomi</taxon>
        <taxon>Actinopterygii</taxon>
        <taxon>Neopterygii</taxon>
        <taxon>Teleostei</taxon>
        <taxon>Neoteleostei</taxon>
        <taxon>Acanthomorphata</taxon>
        <taxon>Ovalentaria</taxon>
        <taxon>Atherinomorphae</taxon>
        <taxon>Beloniformes</taxon>
        <taxon>Adrianichthyidae</taxon>
        <taxon>Oryziinae</taxon>
        <taxon>Oryzias</taxon>
    </lineage>
</organism>
<evidence type="ECO:0000256" key="3">
    <source>
        <dbReference type="ARBA" id="ARBA00019890"/>
    </source>
</evidence>
<evidence type="ECO:0000313" key="12">
    <source>
        <dbReference type="EMBL" id="RVE62066.1"/>
    </source>
</evidence>
<dbReference type="InterPro" id="IPR012674">
    <property type="entry name" value="Calycin"/>
</dbReference>
<dbReference type="GO" id="GO:0042246">
    <property type="term" value="P:tissue regeneration"/>
    <property type="evidence" value="ECO:0007669"/>
    <property type="project" value="InterPro"/>
</dbReference>
<keyword evidence="8" id="KW-1015">Disulfide bond</keyword>
<evidence type="ECO:0000256" key="5">
    <source>
        <dbReference type="ARBA" id="ARBA00022525"/>
    </source>
</evidence>
<dbReference type="GO" id="GO:0008289">
    <property type="term" value="F:lipid binding"/>
    <property type="evidence" value="ECO:0007669"/>
    <property type="project" value="UniProtKB-KW"/>
</dbReference>
<evidence type="ECO:0000256" key="2">
    <source>
        <dbReference type="ARBA" id="ARBA00006889"/>
    </source>
</evidence>
<evidence type="ECO:0000256" key="1">
    <source>
        <dbReference type="ARBA" id="ARBA00004613"/>
    </source>
</evidence>
<accession>A0A437CHF6</accession>
<name>A0A437CHF6_ORYJA</name>
<comment type="subcellular location">
    <subcellularLocation>
        <location evidence="1">Secreted</location>
    </subcellularLocation>
</comment>
<keyword evidence="5" id="KW-0964">Secreted</keyword>
<dbReference type="GO" id="GO:0000302">
    <property type="term" value="P:response to reactive oxygen species"/>
    <property type="evidence" value="ECO:0007669"/>
    <property type="project" value="TreeGrafter"/>
</dbReference>
<dbReference type="FunFam" id="2.40.128.20:FF:000003">
    <property type="entry name" value="Apolipoprotein D"/>
    <property type="match status" value="1"/>
</dbReference>
<dbReference type="PRINTS" id="PR01219">
    <property type="entry name" value="APOLIPOPROTD"/>
</dbReference>
<dbReference type="InterPro" id="IPR002969">
    <property type="entry name" value="ApolipopD"/>
</dbReference>
<evidence type="ECO:0000259" key="11">
    <source>
        <dbReference type="Pfam" id="PF08212"/>
    </source>
</evidence>
<comment type="similarity">
    <text evidence="2">Belongs to the calycin superfamily. Lipocalin family.</text>
</comment>
<keyword evidence="10" id="KW-0873">Pyrrolidone carboxylic acid</keyword>
<dbReference type="GO" id="GO:0005737">
    <property type="term" value="C:cytoplasm"/>
    <property type="evidence" value="ECO:0007669"/>
    <property type="project" value="TreeGrafter"/>
</dbReference>
<dbReference type="PANTHER" id="PTHR10612:SF14">
    <property type="entry name" value="APOLIPOPROTEIN D"/>
    <property type="match status" value="1"/>
</dbReference>
<evidence type="ECO:0000256" key="9">
    <source>
        <dbReference type="ARBA" id="ARBA00023180"/>
    </source>
</evidence>
<evidence type="ECO:0000256" key="7">
    <source>
        <dbReference type="ARBA" id="ARBA00023121"/>
    </source>
</evidence>
<dbReference type="GO" id="GO:0005576">
    <property type="term" value="C:extracellular region"/>
    <property type="evidence" value="ECO:0007669"/>
    <property type="project" value="UniProtKB-SubCell"/>
</dbReference>
<feature type="domain" description="Lipocalin/cytosolic fatty-acid binding" evidence="11">
    <location>
        <begin position="96"/>
        <end position="235"/>
    </location>
</feature>
<dbReference type="GO" id="GO:0006629">
    <property type="term" value="P:lipid metabolic process"/>
    <property type="evidence" value="ECO:0007669"/>
    <property type="project" value="TreeGrafter"/>
</dbReference>
<evidence type="ECO:0000256" key="6">
    <source>
        <dbReference type="ARBA" id="ARBA00022729"/>
    </source>
</evidence>
<gene>
    <name evidence="12" type="ORF">OJAV_G00177000</name>
</gene>
<dbReference type="EMBL" id="CM012453">
    <property type="protein sequence ID" value="RVE62066.1"/>
    <property type="molecule type" value="Genomic_DNA"/>
</dbReference>
<dbReference type="InterPro" id="IPR000566">
    <property type="entry name" value="Lipocln_cytosolic_FA-bd_dom"/>
</dbReference>
<reference evidence="12 13" key="2">
    <citation type="submission" date="2019-01" db="EMBL/GenBank/DDBJ databases">
        <title>A chromosome length genome reference of the Java medaka (oryzias javanicus).</title>
        <authorList>
            <person name="Herpin A."/>
            <person name="Takehana Y."/>
            <person name="Naruse K."/>
            <person name="Ansai S."/>
            <person name="Kawaguchi M."/>
        </authorList>
    </citation>
    <scope>NUCLEOTIDE SEQUENCE [LARGE SCALE GENOMIC DNA]</scope>
    <source>
        <strain evidence="12">RS831</strain>
        <tissue evidence="12">Whole body</tissue>
    </source>
</reference>
<reference evidence="12 13" key="1">
    <citation type="submission" date="2018-11" db="EMBL/GenBank/DDBJ databases">
        <authorList>
            <person name="Lopez-Roques C."/>
            <person name="Donnadieu C."/>
            <person name="Bouchez O."/>
            <person name="Klopp C."/>
            <person name="Cabau C."/>
            <person name="Zahm M."/>
        </authorList>
    </citation>
    <scope>NUCLEOTIDE SEQUENCE [LARGE SCALE GENOMIC DNA]</scope>
    <source>
        <strain evidence="12">RS831</strain>
        <tissue evidence="12">Whole body</tissue>
    </source>
</reference>
<keyword evidence="4" id="KW-0813">Transport</keyword>
<evidence type="ECO:0000256" key="8">
    <source>
        <dbReference type="ARBA" id="ARBA00023157"/>
    </source>
</evidence>
<keyword evidence="13" id="KW-1185">Reference proteome</keyword>
<protein>
    <recommendedName>
        <fullName evidence="3">Apolipoprotein D</fullName>
    </recommendedName>
</protein>
<evidence type="ECO:0000256" key="10">
    <source>
        <dbReference type="ARBA" id="ARBA00023283"/>
    </source>
</evidence>
<dbReference type="CDD" id="cd19437">
    <property type="entry name" value="lipocalin_apoD-like"/>
    <property type="match status" value="1"/>
</dbReference>
<keyword evidence="6" id="KW-0732">Signal</keyword>
<dbReference type="Pfam" id="PF08212">
    <property type="entry name" value="Lipocalin_2"/>
    <property type="match status" value="1"/>
</dbReference>
<dbReference type="PANTHER" id="PTHR10612">
    <property type="entry name" value="APOLIPOPROTEIN D"/>
    <property type="match status" value="1"/>
</dbReference>
<evidence type="ECO:0000313" key="13">
    <source>
        <dbReference type="Proteomes" id="UP000283210"/>
    </source>
</evidence>
<sequence>MFRRRSRLSLGCSVSILSASDGSRLIRTVPFKIPHPSLIHPSSIHRPHRRVCRSESIRNMEFLHVVVFVLTSALAGAQVPHWGPCPEPEVQQAFSLKQFMGRWFEIAKLPAQFEKGRCIETNFTLRTDSSIRVVSSEILKGELKKIEGTGIIEDPKNPAKLGITYSYVLPYSPYWILSTDYVNQALVYSCTDVLRLFHVDFAWVLGRTRSLPEATIDKAREVFAHNNIDVTRMIPSRQLGCDKTL</sequence>
<dbReference type="GO" id="GO:0006869">
    <property type="term" value="P:lipid transport"/>
    <property type="evidence" value="ECO:0007669"/>
    <property type="project" value="InterPro"/>
</dbReference>
<dbReference type="AlphaFoldDB" id="A0A437CHF6"/>
<dbReference type="Proteomes" id="UP000283210">
    <property type="component" value="Chromosome 17"/>
</dbReference>
<keyword evidence="9" id="KW-0325">Glycoprotein</keyword>
<dbReference type="Gene3D" id="2.40.128.20">
    <property type="match status" value="1"/>
</dbReference>
<keyword evidence="7" id="KW-0446">Lipid-binding</keyword>
<proteinExistence type="inferred from homology"/>
<dbReference type="OrthoDB" id="565904at2759"/>